<dbReference type="Gene3D" id="1.10.3720.10">
    <property type="entry name" value="MetI-like"/>
    <property type="match status" value="1"/>
</dbReference>
<dbReference type="Pfam" id="PF00528">
    <property type="entry name" value="BPD_transp_1"/>
    <property type="match status" value="1"/>
</dbReference>
<dbReference type="PANTHER" id="PTHR43744:SF12">
    <property type="entry name" value="ABC TRANSPORTER PERMEASE PROTEIN MG189-RELATED"/>
    <property type="match status" value="1"/>
</dbReference>
<keyword evidence="3" id="KW-1003">Cell membrane</keyword>
<feature type="transmembrane region" description="Helical" evidence="7">
    <location>
        <begin position="12"/>
        <end position="34"/>
    </location>
</feature>
<feature type="transmembrane region" description="Helical" evidence="7">
    <location>
        <begin position="249"/>
        <end position="270"/>
    </location>
</feature>
<evidence type="ECO:0000256" key="5">
    <source>
        <dbReference type="ARBA" id="ARBA00022989"/>
    </source>
</evidence>
<evidence type="ECO:0000256" key="1">
    <source>
        <dbReference type="ARBA" id="ARBA00004651"/>
    </source>
</evidence>
<organism evidence="9 10">
    <name type="scientific">Candidatus Ornithomonoglobus intestinigallinarum</name>
    <dbReference type="NCBI Taxonomy" id="2840894"/>
    <lineage>
        <taxon>Bacteria</taxon>
        <taxon>Bacillati</taxon>
        <taxon>Bacillota</taxon>
        <taxon>Clostridia</taxon>
        <taxon>Candidatus Ornithomonoglobus</taxon>
    </lineage>
</organism>
<evidence type="ECO:0000259" key="8">
    <source>
        <dbReference type="PROSITE" id="PS50928"/>
    </source>
</evidence>
<evidence type="ECO:0000313" key="9">
    <source>
        <dbReference type="EMBL" id="HIT85073.1"/>
    </source>
</evidence>
<dbReference type="CDD" id="cd06261">
    <property type="entry name" value="TM_PBP2"/>
    <property type="match status" value="1"/>
</dbReference>
<accession>A0A9D1H2G2</accession>
<dbReference type="AlphaFoldDB" id="A0A9D1H2G2"/>
<dbReference type="PROSITE" id="PS50928">
    <property type="entry name" value="ABC_TM1"/>
    <property type="match status" value="1"/>
</dbReference>
<keyword evidence="5 7" id="KW-1133">Transmembrane helix</keyword>
<dbReference type="PANTHER" id="PTHR43744">
    <property type="entry name" value="ABC TRANSPORTER PERMEASE PROTEIN MG189-RELATED-RELATED"/>
    <property type="match status" value="1"/>
</dbReference>
<feature type="transmembrane region" description="Helical" evidence="7">
    <location>
        <begin position="188"/>
        <end position="209"/>
    </location>
</feature>
<evidence type="ECO:0000256" key="4">
    <source>
        <dbReference type="ARBA" id="ARBA00022692"/>
    </source>
</evidence>
<sequence length="285" mass="31585">MGRKRTNIINNIIVYAILIAVLIIVVFPLLYIMLSSFKTNMEIMAEPDRIFPKVWTLDNYREAWNSDVMNVGRMFFNSMWYTVSTVVITLVVSAVSGYVFARGEFKLKKVIFAIFSSLMFVSLGSITIYPQFEVLGLFGLNKSLVGLVVLNCFGIPIVNMYLVRSFVNSLPKELDEAAKLDGCTFTGIFFRVILPLLKPIMATIAVLTFNGSWNSYVMPAMFTLTNPEQQTLIVGIMALKNSGMGASQWNLMLAGTVIALVPVLVMFAVANKYFVSGLADGAVKG</sequence>
<evidence type="ECO:0000256" key="2">
    <source>
        <dbReference type="ARBA" id="ARBA00022448"/>
    </source>
</evidence>
<dbReference type="GO" id="GO:0055085">
    <property type="term" value="P:transmembrane transport"/>
    <property type="evidence" value="ECO:0007669"/>
    <property type="project" value="InterPro"/>
</dbReference>
<dbReference type="EMBL" id="DVLU01000038">
    <property type="protein sequence ID" value="HIT85073.1"/>
    <property type="molecule type" value="Genomic_DNA"/>
</dbReference>
<dbReference type="InterPro" id="IPR035906">
    <property type="entry name" value="MetI-like_sf"/>
</dbReference>
<dbReference type="Proteomes" id="UP000824165">
    <property type="component" value="Unassembled WGS sequence"/>
</dbReference>
<proteinExistence type="inferred from homology"/>
<feature type="transmembrane region" description="Helical" evidence="7">
    <location>
        <begin position="144"/>
        <end position="167"/>
    </location>
</feature>
<dbReference type="SUPFAM" id="SSF161098">
    <property type="entry name" value="MetI-like"/>
    <property type="match status" value="1"/>
</dbReference>
<protein>
    <submittedName>
        <fullName evidence="9">Carbohydrate ABC transporter permease</fullName>
    </submittedName>
</protein>
<reference evidence="9" key="1">
    <citation type="submission" date="2020-10" db="EMBL/GenBank/DDBJ databases">
        <authorList>
            <person name="Gilroy R."/>
        </authorList>
    </citation>
    <scope>NUCLEOTIDE SEQUENCE</scope>
    <source>
        <strain evidence="9">CHK181-108</strain>
    </source>
</reference>
<comment type="subcellular location">
    <subcellularLocation>
        <location evidence="1 7">Cell membrane</location>
        <topology evidence="1 7">Multi-pass membrane protein</topology>
    </subcellularLocation>
</comment>
<evidence type="ECO:0000256" key="6">
    <source>
        <dbReference type="ARBA" id="ARBA00023136"/>
    </source>
</evidence>
<keyword evidence="2 7" id="KW-0813">Transport</keyword>
<keyword evidence="4 7" id="KW-0812">Transmembrane</keyword>
<evidence type="ECO:0000256" key="3">
    <source>
        <dbReference type="ARBA" id="ARBA00022475"/>
    </source>
</evidence>
<feature type="transmembrane region" description="Helical" evidence="7">
    <location>
        <begin position="110"/>
        <end position="132"/>
    </location>
</feature>
<name>A0A9D1H2G2_9FIRM</name>
<comment type="similarity">
    <text evidence="7">Belongs to the binding-protein-dependent transport system permease family.</text>
</comment>
<feature type="domain" description="ABC transmembrane type-1" evidence="8">
    <location>
        <begin position="75"/>
        <end position="270"/>
    </location>
</feature>
<feature type="transmembrane region" description="Helical" evidence="7">
    <location>
        <begin position="79"/>
        <end position="101"/>
    </location>
</feature>
<evidence type="ECO:0000313" key="10">
    <source>
        <dbReference type="Proteomes" id="UP000824165"/>
    </source>
</evidence>
<evidence type="ECO:0000256" key="7">
    <source>
        <dbReference type="RuleBase" id="RU363032"/>
    </source>
</evidence>
<comment type="caution">
    <text evidence="9">The sequence shown here is derived from an EMBL/GenBank/DDBJ whole genome shotgun (WGS) entry which is preliminary data.</text>
</comment>
<reference evidence="9" key="2">
    <citation type="journal article" date="2021" name="PeerJ">
        <title>Extensive microbial diversity within the chicken gut microbiome revealed by metagenomics and culture.</title>
        <authorList>
            <person name="Gilroy R."/>
            <person name="Ravi A."/>
            <person name="Getino M."/>
            <person name="Pursley I."/>
            <person name="Horton D.L."/>
            <person name="Alikhan N.F."/>
            <person name="Baker D."/>
            <person name="Gharbi K."/>
            <person name="Hall N."/>
            <person name="Watson M."/>
            <person name="Adriaenssens E.M."/>
            <person name="Foster-Nyarko E."/>
            <person name="Jarju S."/>
            <person name="Secka A."/>
            <person name="Antonio M."/>
            <person name="Oren A."/>
            <person name="Chaudhuri R.R."/>
            <person name="La Ragione R."/>
            <person name="Hildebrand F."/>
            <person name="Pallen M.J."/>
        </authorList>
    </citation>
    <scope>NUCLEOTIDE SEQUENCE</scope>
    <source>
        <strain evidence="9">CHK181-108</strain>
    </source>
</reference>
<dbReference type="InterPro" id="IPR000515">
    <property type="entry name" value="MetI-like"/>
</dbReference>
<gene>
    <name evidence="9" type="ORF">IAA60_04090</name>
</gene>
<keyword evidence="6 7" id="KW-0472">Membrane</keyword>
<dbReference type="GO" id="GO:0005886">
    <property type="term" value="C:plasma membrane"/>
    <property type="evidence" value="ECO:0007669"/>
    <property type="project" value="UniProtKB-SubCell"/>
</dbReference>